<proteinExistence type="predicted"/>
<evidence type="ECO:0000313" key="7">
    <source>
        <dbReference type="EMBL" id="GEU44806.1"/>
    </source>
</evidence>
<dbReference type="PANTHER" id="PTHR42648:SF32">
    <property type="entry name" value="RIBONUCLEASE H-LIKE DOMAIN, GAG-PRE-INTEGRASE DOMAIN PROTEIN-RELATED"/>
    <property type="match status" value="1"/>
</dbReference>
<dbReference type="GO" id="GO:0003676">
    <property type="term" value="F:nucleic acid binding"/>
    <property type="evidence" value="ECO:0007669"/>
    <property type="project" value="InterPro"/>
</dbReference>
<evidence type="ECO:0000256" key="5">
    <source>
        <dbReference type="SAM" id="MobiDB-lite"/>
    </source>
</evidence>
<dbReference type="GO" id="GO:0004519">
    <property type="term" value="F:endonuclease activity"/>
    <property type="evidence" value="ECO:0007669"/>
    <property type="project" value="UniProtKB-KW"/>
</dbReference>
<feature type="coiled-coil region" evidence="4">
    <location>
        <begin position="2720"/>
        <end position="2753"/>
    </location>
</feature>
<feature type="compositionally biased region" description="Polar residues" evidence="5">
    <location>
        <begin position="2681"/>
        <end position="2691"/>
    </location>
</feature>
<evidence type="ECO:0000259" key="6">
    <source>
        <dbReference type="PROSITE" id="PS50994"/>
    </source>
</evidence>
<feature type="region of interest" description="Disordered" evidence="5">
    <location>
        <begin position="654"/>
        <end position="689"/>
    </location>
</feature>
<feature type="compositionally biased region" description="Polar residues" evidence="5">
    <location>
        <begin position="2481"/>
        <end position="2504"/>
    </location>
</feature>
<dbReference type="InterPro" id="IPR012337">
    <property type="entry name" value="RNaseH-like_sf"/>
</dbReference>
<feature type="coiled-coil region" evidence="4">
    <location>
        <begin position="256"/>
        <end position="290"/>
    </location>
</feature>
<dbReference type="InterPro" id="IPR036397">
    <property type="entry name" value="RNaseH_sf"/>
</dbReference>
<feature type="region of interest" description="Disordered" evidence="5">
    <location>
        <begin position="2481"/>
        <end position="2518"/>
    </location>
</feature>
<dbReference type="Pfam" id="PF22936">
    <property type="entry name" value="Pol_BBD"/>
    <property type="match status" value="1"/>
</dbReference>
<dbReference type="Pfam" id="PF07727">
    <property type="entry name" value="RVT_2"/>
    <property type="match status" value="2"/>
</dbReference>
<dbReference type="GO" id="GO:0003964">
    <property type="term" value="F:RNA-directed DNA polymerase activity"/>
    <property type="evidence" value="ECO:0007669"/>
    <property type="project" value="UniProtKB-KW"/>
</dbReference>
<dbReference type="EMBL" id="BKCJ010001896">
    <property type="protein sequence ID" value="GEU44806.1"/>
    <property type="molecule type" value="Genomic_DNA"/>
</dbReference>
<accession>A0A6L2K5Z4</accession>
<dbReference type="Pfam" id="PF14223">
    <property type="entry name" value="Retrotran_gag_2"/>
    <property type="match status" value="1"/>
</dbReference>
<keyword evidence="3" id="KW-0378">Hydrolase</keyword>
<sequence>MQKRKNDVKARTTLLLALPDEHQLRFSKYKTAQELWADILKTFGGNEATKKTKKNLLKHQYRNFKAEGSKTLEQTFNRLQAIRNRSDLDKMSLDDLYNHLKEFNTASIPTASTNVSLAGPNVTTASISLDTACAYIASQSNGSQIKYEDINQINEDDIEEMDIKECRAPRSQDRGRRDNYIQGSKVEEQAPKALMAIDEVGWDWSFKANEEKNHALVADEEAPIEFALMAKTSAESEVEARLVEFKNQEIKFCEKIRGLELKVEFKTNSIECLTNELELLKKENEGLDSKLTGFQTASKDLDSLLESQRSDKNKEGLGYSAVPPSPLLLKPSPAVESKSDDLQNRNHSVTETGASENFPLVTQNFPLLIWVIREKLLRPQLVGFGSLNKTQLTKGNSQNNIDDKGYWDSGCSRHMTGNISYLSDYEPFDGGYVLFGQGRCKITSKGTIKTGKLKFKNVYFVKDLKYNLFSVSQICDNKNSVLFTDSKCIVLGQNFKLTDDTNVLLKTLRPHKMYSIDLNNVVPHKWYCLVVTGDFSRFTWTFFLKTKDESSDILRNFITEIENLKDLKVKIIRCDNGGEFRNKEMNDFCSRKGIKREFSNARTPQQNGVAERRNRTLIETARIMLTDAKLHVTFWAEAVNTACTKDAASQEVKKDLSSSSNTQDTCNADAPESSGNPNPTATTTNLPADQVETLTVETAISTISSSVLTAYFKDSPKPLSTTRIISKRVTSQDVTPSLDNTSKLANRFDDILGVTTSTIDTHGEEADVLKNKKDERGIVIRNKARLVAQGHTQEEGIDYDEVFAPVVRIKAIRVFLAYDSFMGFIVYHMDVKSAFLYGTIDEEVYLCREFEALMHEKFQMSAMGELNFFLGLQVLQKKDGLFLSQDKDCFEKKLISVDHIHTDENVADLLTKPFDAGRLQYLVDKHTMRGSVKGITSSIVSQSVFGWVSDTFRIEGIHRILMISLRLIPLIVDFVDASHIRYDLTFNPTVYVSHIRRFWSTARIETSDAETKILATVDGKPRTISKSSIRRNLKYNDEAGISSLPDAELFENLTLMGPSFLGRIVPLFDSMLVTMGEGSGTPTEPHHIPNEPVSPLRDGSQGEACPTITGLEAGQDMANIIKTSTLPHESTSRVTSLAADEGTQELEITNLKARIQLLEKKDGGVAEQSREDALIKGRSLNEGEEAGIEKSTKKGSNDTDKMVNVLTYLDAASVLSSGVQVSVPPTAKVATVSIPPAGEIHPISVPTSSSVVPTASPIFTTAIVATPYTRRKGKEKMVESETPKKKKIQEQIDVQMARQLEEEMARDAQRMNEQIARDAKIARIHAEEELQMLIDWLDRNNEKRIQDFIPIGSKEESKIFKKKGIRLEHNSAKKVKTSEEVPEENLKEMMQLILFEEVYVEALQVKHPIIDWEVHTEGQRSYWKIIRLGGSTSSYQFFVDMLKHFDREDLNQLWALVKETLNIRQATSNKEKELWVKLKRLSGNSHDKLQATGTDTPYLLDGYGVLVFRIAIFKISSFKLQNAWEEIVPQYVLFPVWSGSTNPKNTDGDVAFDEKEHGFEGKKPESEVNVSPSNSAQSKKEMIDYALWEVIENEATLPKTQMVEYVMIVVPITSVKEKAQRRLEVKTRSTLMMGISNEHQLKFNSIKDAKKLLEAIKKRFGRNEATKKTQRNLLKKQYENFTAPSLEMLVKLLIGFKSLNKDDLDTMSMDDLYNNLKVYEPKFKGMSSSSSSTQNIAFVSSSNNNISSSNKVINAAHGVTTASTQVNTAYSTNINNLSDVFICSFFASQPNSPQLAHEDLQQIYLDDIEEMDLRWKIAMLTIRDRSFVKKIGRKLTANGNKTIGFDKSKMECYNYHKKEHFAKECRALRNQDSKNWESTRRSVPVETSNSTALVSCDDLGGYDWSDQAEEGPNYALMAYSFQVLTQSKAMSSKEEPKVVRKGDDAPIIEDCVSDSEEEDMSQTKTKKETVRPSIAKIKNLVDHKVKVIRCDNGNEFKNKEMNQFSEMNEAVNTDCFVQNRVLVVKPHNKTPYEIFHHRTPSLSFIRPFGCFVTILNTIDHLSKFDGKADKGFLVGYSLNSKAFRVFNGTKPSDNVGQAKKETEPIKDYILLPLWAADPPFSQDPKSSQDDGFKPSNNDINKVDEDLRKDSEYMLELEDYSIFEDDEDVSAEADMNNLETTIQVSPILTTRIHKDHPLDQVIRDVQSAIQTRNMLKNSEEHGFDPSWIEAIQEELLQFKLQKVWTLVDLPNGKRAIGTKLVFKNKKDEKRIAIRNKVRLVAQGYTQEEGIDYDEVFAPVARIEVIRLFLAYALFKDFVLYQMDVKSAFHYGKIKENVYVCQPPGFKDLDFPDKVYKVKKVLNGLHQAPKAWFTEVKTTNTPIETQKPLPKDKDGEEVDVHMYRSMIGSLMYLTSSRPDIMFAIYAYARYQVNLKVSHLYAVKRIFRPKIKVPQSSVPSDNVTDEAVYKELDDSLLRGATTASSLEAKQDSGNINKTQPTATLNKPSSIGTSSGSGPRRQETIGDIIAQTRFENISKTSNDPLLARGNTLQSSEDSLKLQELMELCTNLQQKVLDLETTKTTQTEEIVGSSRRVESSKDEGLDGDEVIVDNVDVVKTTEETRIIAAATTVSTASTIPVSDATTTTTPTIITDDEITLAKALVELKSAKLPTQGITFRKPKQAPTLTVSSQQPSKVKVQDKGKGKMVKPKPIKKMFKKDLLRLDEKLAFKLQAEEEKEEEEEERLAREKAQQIEEASIAWDDVQAKVKADYQKHFAAKRAEEKRNKPPTRAQQRSIMCTYLKNMEEWKPKSLKNKSFANIQELFDKEIKRVNTFVDYRIELVKESSKKAKIELEENLKKAEAEIA</sequence>
<dbReference type="Gene3D" id="3.30.420.10">
    <property type="entry name" value="Ribonuclease H-like superfamily/Ribonuclease H"/>
    <property type="match status" value="1"/>
</dbReference>
<dbReference type="GO" id="GO:0006508">
    <property type="term" value="P:proteolysis"/>
    <property type="evidence" value="ECO:0007669"/>
    <property type="project" value="UniProtKB-KW"/>
</dbReference>
<keyword evidence="2" id="KW-0479">Metal-binding</keyword>
<gene>
    <name evidence="7" type="ORF">Tci_016784</name>
</gene>
<keyword evidence="4" id="KW-0175">Coiled coil</keyword>
<protein>
    <submittedName>
        <fullName evidence="7">Retrovirus-related Pol polyprotein from transposon TNT 1-94</fullName>
    </submittedName>
</protein>
<dbReference type="Pfam" id="PF00665">
    <property type="entry name" value="rve"/>
    <property type="match status" value="1"/>
</dbReference>
<dbReference type="InterPro" id="IPR013103">
    <property type="entry name" value="RVT_2"/>
</dbReference>
<dbReference type="GO" id="GO:0005524">
    <property type="term" value="F:ATP binding"/>
    <property type="evidence" value="ECO:0007669"/>
    <property type="project" value="UniProtKB-KW"/>
</dbReference>
<feature type="compositionally biased region" description="Low complexity" evidence="5">
    <location>
        <begin position="676"/>
        <end position="688"/>
    </location>
</feature>
<keyword evidence="1" id="KW-0645">Protease</keyword>
<dbReference type="InterPro" id="IPR054722">
    <property type="entry name" value="PolX-like_BBD"/>
</dbReference>
<feature type="region of interest" description="Disordered" evidence="5">
    <location>
        <begin position="2678"/>
        <end position="2704"/>
    </location>
</feature>
<feature type="domain" description="Integrase catalytic" evidence="6">
    <location>
        <begin position="506"/>
        <end position="687"/>
    </location>
</feature>
<evidence type="ECO:0000256" key="3">
    <source>
        <dbReference type="ARBA" id="ARBA00022801"/>
    </source>
</evidence>
<dbReference type="SUPFAM" id="SSF53098">
    <property type="entry name" value="Ribonuclease H-like"/>
    <property type="match status" value="2"/>
</dbReference>
<evidence type="ECO:0000256" key="4">
    <source>
        <dbReference type="SAM" id="Coils"/>
    </source>
</evidence>
<dbReference type="GO" id="GO:0046872">
    <property type="term" value="F:metal ion binding"/>
    <property type="evidence" value="ECO:0007669"/>
    <property type="project" value="UniProtKB-KW"/>
</dbReference>
<comment type="caution">
    <text evidence="7">The sequence shown here is derived from an EMBL/GenBank/DDBJ whole genome shotgun (WGS) entry which is preliminary data.</text>
</comment>
<feature type="region of interest" description="Disordered" evidence="5">
    <location>
        <begin position="2120"/>
        <end position="2143"/>
    </location>
</feature>
<evidence type="ECO:0000256" key="2">
    <source>
        <dbReference type="ARBA" id="ARBA00022723"/>
    </source>
</evidence>
<reference evidence="7" key="1">
    <citation type="journal article" date="2019" name="Sci. Rep.">
        <title>Draft genome of Tanacetum cinerariifolium, the natural source of mosquito coil.</title>
        <authorList>
            <person name="Yamashiro T."/>
            <person name="Shiraishi A."/>
            <person name="Satake H."/>
            <person name="Nakayama K."/>
        </authorList>
    </citation>
    <scope>NUCLEOTIDE SEQUENCE</scope>
</reference>
<organism evidence="7">
    <name type="scientific">Tanacetum cinerariifolium</name>
    <name type="common">Dalmatian daisy</name>
    <name type="synonym">Chrysanthemum cinerariifolium</name>
    <dbReference type="NCBI Taxonomy" id="118510"/>
    <lineage>
        <taxon>Eukaryota</taxon>
        <taxon>Viridiplantae</taxon>
        <taxon>Streptophyta</taxon>
        <taxon>Embryophyta</taxon>
        <taxon>Tracheophyta</taxon>
        <taxon>Spermatophyta</taxon>
        <taxon>Magnoliopsida</taxon>
        <taxon>eudicotyledons</taxon>
        <taxon>Gunneridae</taxon>
        <taxon>Pentapetalae</taxon>
        <taxon>asterids</taxon>
        <taxon>campanulids</taxon>
        <taxon>Asterales</taxon>
        <taxon>Asteraceae</taxon>
        <taxon>Asteroideae</taxon>
        <taxon>Anthemideae</taxon>
        <taxon>Anthemidinae</taxon>
        <taxon>Tanacetum</taxon>
    </lineage>
</organism>
<dbReference type="GO" id="GO:0015074">
    <property type="term" value="P:DNA integration"/>
    <property type="evidence" value="ECO:0007669"/>
    <property type="project" value="UniProtKB-KW"/>
</dbReference>
<dbReference type="GO" id="GO:0008233">
    <property type="term" value="F:peptidase activity"/>
    <property type="evidence" value="ECO:0007669"/>
    <property type="project" value="UniProtKB-KW"/>
</dbReference>
<dbReference type="PANTHER" id="PTHR42648">
    <property type="entry name" value="TRANSPOSASE, PUTATIVE-RELATED"/>
    <property type="match status" value="1"/>
</dbReference>
<dbReference type="GO" id="GO:0006310">
    <property type="term" value="P:DNA recombination"/>
    <property type="evidence" value="ECO:0007669"/>
    <property type="project" value="UniProtKB-KW"/>
</dbReference>
<feature type="region of interest" description="Disordered" evidence="5">
    <location>
        <begin position="311"/>
        <end position="346"/>
    </location>
</feature>
<evidence type="ECO:0000256" key="1">
    <source>
        <dbReference type="ARBA" id="ARBA00022670"/>
    </source>
</evidence>
<feature type="compositionally biased region" description="Low complexity" evidence="5">
    <location>
        <begin position="2505"/>
        <end position="2514"/>
    </location>
</feature>
<feature type="compositionally biased region" description="Polar residues" evidence="5">
    <location>
        <begin position="657"/>
        <end position="666"/>
    </location>
</feature>
<dbReference type="PROSITE" id="PS50994">
    <property type="entry name" value="INTEGRASE"/>
    <property type="match status" value="1"/>
</dbReference>
<dbReference type="InterPro" id="IPR039537">
    <property type="entry name" value="Retrotran_Ty1/copia-like"/>
</dbReference>
<dbReference type="GO" id="GO:0003887">
    <property type="term" value="F:DNA-directed DNA polymerase activity"/>
    <property type="evidence" value="ECO:0007669"/>
    <property type="project" value="UniProtKB-KW"/>
</dbReference>
<dbReference type="InterPro" id="IPR001584">
    <property type="entry name" value="Integrase_cat-core"/>
</dbReference>
<name>A0A6L2K5Z4_TANCI</name>